<comment type="caution">
    <text evidence="4">The sequence shown here is derived from an EMBL/GenBank/DDBJ whole genome shotgun (WGS) entry which is preliminary data.</text>
</comment>
<gene>
    <name evidence="4" type="ORF">A3A93_03765</name>
</gene>
<dbReference type="Gene3D" id="1.10.10.10">
    <property type="entry name" value="Winged helix-like DNA-binding domain superfamily/Winged helix DNA-binding domain"/>
    <property type="match status" value="1"/>
</dbReference>
<accession>A0A1F7IYY7</accession>
<sequence length="230" mass="26561">MPKQESIYSVIHLLGELTIFKSFDFEGFLKKLIRLILQITPVDSCFIYFFDRSKKEFILIASKKPHSKLLGRIALKKGEGITGWVAETKKTVTLNKQAYKDKHFKAFKELPEDKYEAFLSVPIIDKEGVVGVINLQNKRPYIFTKEQIRAIEAIVKIISSAFKTIVLERKVNKLENTLEERKIVERAKGILMKIKNLSESEAYEMIRSEAMKKRKTKRDIAEAILMVFGS</sequence>
<evidence type="ECO:0000256" key="1">
    <source>
        <dbReference type="ARBA" id="ARBA00023015"/>
    </source>
</evidence>
<evidence type="ECO:0000259" key="3">
    <source>
        <dbReference type="PROSITE" id="PS50921"/>
    </source>
</evidence>
<dbReference type="InterPro" id="IPR005561">
    <property type="entry name" value="ANTAR"/>
</dbReference>
<dbReference type="GO" id="GO:0003723">
    <property type="term" value="F:RNA binding"/>
    <property type="evidence" value="ECO:0007669"/>
    <property type="project" value="InterPro"/>
</dbReference>
<protein>
    <recommendedName>
        <fullName evidence="3">ANTAR domain-containing protein</fullName>
    </recommendedName>
</protein>
<keyword evidence="2" id="KW-0804">Transcription</keyword>
<dbReference type="Pfam" id="PF03861">
    <property type="entry name" value="ANTAR"/>
    <property type="match status" value="1"/>
</dbReference>
<dbReference type="InterPro" id="IPR029016">
    <property type="entry name" value="GAF-like_dom_sf"/>
</dbReference>
<dbReference type="SMART" id="SM00065">
    <property type="entry name" value="GAF"/>
    <property type="match status" value="1"/>
</dbReference>
<dbReference type="Proteomes" id="UP000177141">
    <property type="component" value="Unassembled WGS sequence"/>
</dbReference>
<dbReference type="Pfam" id="PF13185">
    <property type="entry name" value="GAF_2"/>
    <property type="match status" value="1"/>
</dbReference>
<evidence type="ECO:0000313" key="4">
    <source>
        <dbReference type="EMBL" id="OGK48557.1"/>
    </source>
</evidence>
<evidence type="ECO:0000256" key="2">
    <source>
        <dbReference type="ARBA" id="ARBA00023163"/>
    </source>
</evidence>
<dbReference type="STRING" id="1802061.A3A93_03765"/>
<dbReference type="EMBL" id="MGAL01000013">
    <property type="protein sequence ID" value="OGK48557.1"/>
    <property type="molecule type" value="Genomic_DNA"/>
</dbReference>
<dbReference type="AlphaFoldDB" id="A0A1F7IYY7"/>
<evidence type="ECO:0000313" key="5">
    <source>
        <dbReference type="Proteomes" id="UP000177141"/>
    </source>
</evidence>
<keyword evidence="1" id="KW-0805">Transcription regulation</keyword>
<dbReference type="PROSITE" id="PS50921">
    <property type="entry name" value="ANTAR"/>
    <property type="match status" value="1"/>
</dbReference>
<dbReference type="InterPro" id="IPR003018">
    <property type="entry name" value="GAF"/>
</dbReference>
<reference evidence="4 5" key="1">
    <citation type="journal article" date="2016" name="Nat. Commun.">
        <title>Thousands of microbial genomes shed light on interconnected biogeochemical processes in an aquifer system.</title>
        <authorList>
            <person name="Anantharaman K."/>
            <person name="Brown C.T."/>
            <person name="Hug L.A."/>
            <person name="Sharon I."/>
            <person name="Castelle C.J."/>
            <person name="Probst A.J."/>
            <person name="Thomas B.C."/>
            <person name="Singh A."/>
            <person name="Wilkins M.J."/>
            <person name="Karaoz U."/>
            <person name="Brodie E.L."/>
            <person name="Williams K.H."/>
            <person name="Hubbard S.S."/>
            <person name="Banfield J.F."/>
        </authorList>
    </citation>
    <scope>NUCLEOTIDE SEQUENCE [LARGE SCALE GENOMIC DNA]</scope>
</reference>
<dbReference type="InterPro" id="IPR036388">
    <property type="entry name" value="WH-like_DNA-bd_sf"/>
</dbReference>
<proteinExistence type="predicted"/>
<organism evidence="4 5">
    <name type="scientific">Candidatus Roizmanbacteria bacterium RIFCSPLOWO2_01_FULL_38_12</name>
    <dbReference type="NCBI Taxonomy" id="1802061"/>
    <lineage>
        <taxon>Bacteria</taxon>
        <taxon>Candidatus Roizmaniibacteriota</taxon>
    </lineage>
</organism>
<dbReference type="SMART" id="SM01012">
    <property type="entry name" value="ANTAR"/>
    <property type="match status" value="1"/>
</dbReference>
<dbReference type="SUPFAM" id="SSF55781">
    <property type="entry name" value="GAF domain-like"/>
    <property type="match status" value="1"/>
</dbReference>
<feature type="domain" description="ANTAR" evidence="3">
    <location>
        <begin position="164"/>
        <end position="225"/>
    </location>
</feature>
<name>A0A1F7IYY7_9BACT</name>
<dbReference type="Gene3D" id="3.30.450.40">
    <property type="match status" value="1"/>
</dbReference>